<dbReference type="InterPro" id="IPR036770">
    <property type="entry name" value="Ankyrin_rpt-contain_sf"/>
</dbReference>
<feature type="region of interest" description="Disordered" evidence="1">
    <location>
        <begin position="315"/>
        <end position="342"/>
    </location>
</feature>
<dbReference type="Pfam" id="PF00023">
    <property type="entry name" value="Ank"/>
    <property type="match status" value="1"/>
</dbReference>
<feature type="compositionally biased region" description="Basic and acidic residues" evidence="1">
    <location>
        <begin position="332"/>
        <end position="342"/>
    </location>
</feature>
<sequence length="513" mass="55446">MPWERRPEAEGAAPDDPSAAAPPGAPGPGPAGGPPGAPKRAGGAGIPSLLLFRAVLRGGSLEAVRLLLASGADVRATDCKGSSVMHFWARATAGVKQLMLVAGGGEELIRAGADPSAWRQSDGMSPLHHVCARQNHRRGWLSFHKALFLLRRGADPEARTRRGQLPQDMVAAEQAAGPARPRQPESEHLVRLLALARSDSPPDNAWPGCGAPTCSWREVHGGERVEVSDKRSRRRGESVTFDRGAHEVNMRHDGASPGGAPATRAMAVNEKARFDVRCSPDSSTEKLSAARATVCAELLASPWELLTAFRKVQGVDPARGPVPGKSAASRAANDDVGDRRADADRISQLPEYRAREAFRTKDRRLFTSLAIKAIDKTHRENCNRIFDILTEMRSVYTVIEDSTSVKNMARLVEVMHRALGPRWPSPCVCHLGLPDPRWKHLGDLRFGEPDERGKIAELIHVLGARVAVSKKQNATDRDSFFMCFARLGSQSGQVRRQFAGSSAKALKHDAGGN</sequence>
<dbReference type="Gene3D" id="1.25.40.20">
    <property type="entry name" value="Ankyrin repeat-containing domain"/>
    <property type="match status" value="2"/>
</dbReference>
<accession>A0ABN9WAR7</accession>
<evidence type="ECO:0000256" key="1">
    <source>
        <dbReference type="SAM" id="MobiDB-lite"/>
    </source>
</evidence>
<reference evidence="2" key="1">
    <citation type="submission" date="2023-10" db="EMBL/GenBank/DDBJ databases">
        <authorList>
            <person name="Chen Y."/>
            <person name="Shah S."/>
            <person name="Dougan E. K."/>
            <person name="Thang M."/>
            <person name="Chan C."/>
        </authorList>
    </citation>
    <scope>NUCLEOTIDE SEQUENCE [LARGE SCALE GENOMIC DNA]</scope>
</reference>
<comment type="caution">
    <text evidence="2">The sequence shown here is derived from an EMBL/GenBank/DDBJ whole genome shotgun (WGS) entry which is preliminary data.</text>
</comment>
<dbReference type="SUPFAM" id="SSF48403">
    <property type="entry name" value="Ankyrin repeat"/>
    <property type="match status" value="1"/>
</dbReference>
<organism evidence="2 3">
    <name type="scientific">Prorocentrum cordatum</name>
    <dbReference type="NCBI Taxonomy" id="2364126"/>
    <lineage>
        <taxon>Eukaryota</taxon>
        <taxon>Sar</taxon>
        <taxon>Alveolata</taxon>
        <taxon>Dinophyceae</taxon>
        <taxon>Prorocentrales</taxon>
        <taxon>Prorocentraceae</taxon>
        <taxon>Prorocentrum</taxon>
    </lineage>
</organism>
<keyword evidence="3" id="KW-1185">Reference proteome</keyword>
<dbReference type="EMBL" id="CAUYUJ010018405">
    <property type="protein sequence ID" value="CAK0883359.1"/>
    <property type="molecule type" value="Genomic_DNA"/>
</dbReference>
<feature type="compositionally biased region" description="Pro residues" evidence="1">
    <location>
        <begin position="23"/>
        <end position="37"/>
    </location>
</feature>
<evidence type="ECO:0000313" key="2">
    <source>
        <dbReference type="EMBL" id="CAK0883359.1"/>
    </source>
</evidence>
<feature type="compositionally biased region" description="Low complexity" evidence="1">
    <location>
        <begin position="10"/>
        <end position="22"/>
    </location>
</feature>
<feature type="region of interest" description="Disordered" evidence="1">
    <location>
        <begin position="1"/>
        <end position="41"/>
    </location>
</feature>
<name>A0ABN9WAR7_9DINO</name>
<proteinExistence type="predicted"/>
<dbReference type="InterPro" id="IPR002110">
    <property type="entry name" value="Ankyrin_rpt"/>
</dbReference>
<dbReference type="Proteomes" id="UP001189429">
    <property type="component" value="Unassembled WGS sequence"/>
</dbReference>
<evidence type="ECO:0000313" key="3">
    <source>
        <dbReference type="Proteomes" id="UP001189429"/>
    </source>
</evidence>
<protein>
    <submittedName>
        <fullName evidence="2">Uncharacterized protein</fullName>
    </submittedName>
</protein>
<gene>
    <name evidence="2" type="ORF">PCOR1329_LOCUS65596</name>
</gene>